<name>A0A0E9V9G1_ANGAN</name>
<proteinExistence type="predicted"/>
<accession>A0A0E9V9G1</accession>
<sequence>MFRICVIGNRPTDTTHRIFSAVVLLRQPSFPEGSLFEMNAVAMCPLSAVVS</sequence>
<evidence type="ECO:0000313" key="1">
    <source>
        <dbReference type="EMBL" id="JAH74105.1"/>
    </source>
</evidence>
<protein>
    <submittedName>
        <fullName evidence="1">Uncharacterized protein</fullName>
    </submittedName>
</protein>
<reference evidence="1" key="1">
    <citation type="submission" date="2014-11" db="EMBL/GenBank/DDBJ databases">
        <authorList>
            <person name="Amaro Gonzalez C."/>
        </authorList>
    </citation>
    <scope>NUCLEOTIDE SEQUENCE</scope>
</reference>
<reference evidence="1" key="2">
    <citation type="journal article" date="2015" name="Fish Shellfish Immunol.">
        <title>Early steps in the European eel (Anguilla anguilla)-Vibrio vulnificus interaction in the gills: Role of the RtxA13 toxin.</title>
        <authorList>
            <person name="Callol A."/>
            <person name="Pajuelo D."/>
            <person name="Ebbesson L."/>
            <person name="Teles M."/>
            <person name="MacKenzie S."/>
            <person name="Amaro C."/>
        </authorList>
    </citation>
    <scope>NUCLEOTIDE SEQUENCE</scope>
</reference>
<dbReference type="EMBL" id="GBXM01034472">
    <property type="protein sequence ID" value="JAH74105.1"/>
    <property type="molecule type" value="Transcribed_RNA"/>
</dbReference>
<dbReference type="AlphaFoldDB" id="A0A0E9V9G1"/>
<organism evidence="1">
    <name type="scientific">Anguilla anguilla</name>
    <name type="common">European freshwater eel</name>
    <name type="synonym">Muraena anguilla</name>
    <dbReference type="NCBI Taxonomy" id="7936"/>
    <lineage>
        <taxon>Eukaryota</taxon>
        <taxon>Metazoa</taxon>
        <taxon>Chordata</taxon>
        <taxon>Craniata</taxon>
        <taxon>Vertebrata</taxon>
        <taxon>Euteleostomi</taxon>
        <taxon>Actinopterygii</taxon>
        <taxon>Neopterygii</taxon>
        <taxon>Teleostei</taxon>
        <taxon>Anguilliformes</taxon>
        <taxon>Anguillidae</taxon>
        <taxon>Anguilla</taxon>
    </lineage>
</organism>